<sequence>MATTTLSPSINLSSSNTNSNDLTSIQNSLIESFGQICSVEQMELCQKLGMLSKSEQQQAYKMAKALIEHRQIPVSMEDWNNLTEWVLMLRDRYAMHLESQCIRQHANDLERIGYLDQVQRLSNLLEEYGQAHEDLTDLLQALKKLRNDWKHRKRDVENIVLSILSSCSNPHPDYRVVKITRSHLAILGLGFSSIGKYYIVYESSMSDESKKDILNNVARDFGMVFQENAAQNLARMAGSYHRIFQREEDIDVLDEIQKLTQQVYITRPKSVILPYPTSLPTTSAAPTTTTATTTAATTTATTTSSSLDKRNSTFLERRKSVIILQNDDGNNNNENASNEDHQQDSNIESPMVFNMAKPVFEPAGWDWPHVLKYKRPRTRSGNHSGSYYWCRQILAPNATSEKESISSTQGVWSTSISRLSDHFAKVGQDYYSNMLNNARLMHSHRAQMFEFATHSLMKTYRALQLEQGCANLSRTLMFLYRLQQETAQRI</sequence>
<proteinExistence type="predicted"/>
<dbReference type="AlphaFoldDB" id="A0A8H7RD79"/>
<keyword evidence="1" id="KW-0175">Coiled coil</keyword>
<feature type="compositionally biased region" description="Low complexity" evidence="2">
    <location>
        <begin position="278"/>
        <end position="306"/>
    </location>
</feature>
<evidence type="ECO:0000313" key="3">
    <source>
        <dbReference type="EMBL" id="KAG2208832.1"/>
    </source>
</evidence>
<feature type="coiled-coil region" evidence="1">
    <location>
        <begin position="118"/>
        <end position="152"/>
    </location>
</feature>
<dbReference type="Proteomes" id="UP000650833">
    <property type="component" value="Unassembled WGS sequence"/>
</dbReference>
<evidence type="ECO:0000256" key="1">
    <source>
        <dbReference type="SAM" id="Coils"/>
    </source>
</evidence>
<name>A0A8H7RD79_9FUNG</name>
<protein>
    <submittedName>
        <fullName evidence="3">Uncharacterized protein</fullName>
    </submittedName>
</protein>
<organism evidence="3 4">
    <name type="scientific">Mucor plumbeus</name>
    <dbReference type="NCBI Taxonomy" id="97098"/>
    <lineage>
        <taxon>Eukaryota</taxon>
        <taxon>Fungi</taxon>
        <taxon>Fungi incertae sedis</taxon>
        <taxon>Mucoromycota</taxon>
        <taxon>Mucoromycotina</taxon>
        <taxon>Mucoromycetes</taxon>
        <taxon>Mucorales</taxon>
        <taxon>Mucorineae</taxon>
        <taxon>Mucoraceae</taxon>
        <taxon>Mucor</taxon>
    </lineage>
</organism>
<comment type="caution">
    <text evidence="3">The sequence shown here is derived from an EMBL/GenBank/DDBJ whole genome shotgun (WGS) entry which is preliminary data.</text>
</comment>
<feature type="region of interest" description="Disordered" evidence="2">
    <location>
        <begin position="325"/>
        <end position="344"/>
    </location>
</feature>
<accession>A0A8H7RD79</accession>
<dbReference type="EMBL" id="JAEPRC010000106">
    <property type="protein sequence ID" value="KAG2208832.1"/>
    <property type="molecule type" value="Genomic_DNA"/>
</dbReference>
<gene>
    <name evidence="3" type="ORF">INT46_006138</name>
</gene>
<keyword evidence="4" id="KW-1185">Reference proteome</keyword>
<evidence type="ECO:0000256" key="2">
    <source>
        <dbReference type="SAM" id="MobiDB-lite"/>
    </source>
</evidence>
<reference evidence="3" key="1">
    <citation type="submission" date="2020-12" db="EMBL/GenBank/DDBJ databases">
        <title>Metabolic potential, ecology and presence of endohyphal bacteria is reflected in genomic diversity of Mucoromycotina.</title>
        <authorList>
            <person name="Muszewska A."/>
            <person name="Okrasinska A."/>
            <person name="Steczkiewicz K."/>
            <person name="Drgas O."/>
            <person name="Orlowska M."/>
            <person name="Perlinska-Lenart U."/>
            <person name="Aleksandrzak-Piekarczyk T."/>
            <person name="Szatraj K."/>
            <person name="Zielenkiewicz U."/>
            <person name="Pilsyk S."/>
            <person name="Malc E."/>
            <person name="Mieczkowski P."/>
            <person name="Kruszewska J.S."/>
            <person name="Biernat P."/>
            <person name="Pawlowska J."/>
        </authorList>
    </citation>
    <scope>NUCLEOTIDE SEQUENCE</scope>
    <source>
        <strain evidence="3">CBS 226.32</strain>
    </source>
</reference>
<feature type="region of interest" description="Disordered" evidence="2">
    <location>
        <begin position="276"/>
        <end position="309"/>
    </location>
</feature>
<feature type="compositionally biased region" description="Low complexity" evidence="2">
    <location>
        <begin position="326"/>
        <end position="336"/>
    </location>
</feature>
<dbReference type="OrthoDB" id="2357632at2759"/>
<evidence type="ECO:0000313" key="4">
    <source>
        <dbReference type="Proteomes" id="UP000650833"/>
    </source>
</evidence>